<dbReference type="EnsemblMetazoa" id="HelroT75478">
    <property type="protein sequence ID" value="HelroP75478"/>
    <property type="gene ID" value="HelroG75478"/>
</dbReference>
<dbReference type="KEGG" id="hro:HELRODRAFT_75478"/>
<evidence type="ECO:0000259" key="4">
    <source>
        <dbReference type="PROSITE" id="PS50235"/>
    </source>
</evidence>
<reference evidence="6" key="3">
    <citation type="submission" date="2015-06" db="UniProtKB">
        <authorList>
            <consortium name="EnsemblMetazoa"/>
        </authorList>
    </citation>
    <scope>IDENTIFICATION</scope>
</reference>
<dbReference type="EMBL" id="KB096134">
    <property type="protein sequence ID" value="ESO07962.1"/>
    <property type="molecule type" value="Genomic_DNA"/>
</dbReference>
<gene>
    <name evidence="6" type="primary">20215154</name>
    <name evidence="5" type="ORF">HELRODRAFT_75478</name>
</gene>
<dbReference type="eggNOG" id="KOG1887">
    <property type="taxonomic scope" value="Eukaryota"/>
</dbReference>
<dbReference type="GO" id="GO:0004843">
    <property type="term" value="F:cysteine-type deubiquitinase activity"/>
    <property type="evidence" value="ECO:0007669"/>
    <property type="project" value="InterPro"/>
</dbReference>
<evidence type="ECO:0000256" key="3">
    <source>
        <dbReference type="SAM" id="MobiDB-lite"/>
    </source>
</evidence>
<dbReference type="GO" id="GO:0016579">
    <property type="term" value="P:protein deubiquitination"/>
    <property type="evidence" value="ECO:0007669"/>
    <property type="project" value="InterPro"/>
</dbReference>
<keyword evidence="2" id="KW-0378">Hydrolase</keyword>
<proteinExistence type="predicted"/>
<dbReference type="AlphaFoldDB" id="T1G256"/>
<keyword evidence="7" id="KW-1185">Reference proteome</keyword>
<evidence type="ECO:0000313" key="5">
    <source>
        <dbReference type="EMBL" id="ESO07962.1"/>
    </source>
</evidence>
<dbReference type="CTD" id="20215154"/>
<dbReference type="InParanoid" id="T1G256"/>
<dbReference type="SUPFAM" id="SSF54001">
    <property type="entry name" value="Cysteine proteinases"/>
    <property type="match status" value="1"/>
</dbReference>
<dbReference type="HOGENOM" id="CLU_033868_0_0_1"/>
<accession>T1G256</accession>
<reference evidence="5 7" key="2">
    <citation type="journal article" date="2013" name="Nature">
        <title>Insights into bilaterian evolution from three spiralian genomes.</title>
        <authorList>
            <person name="Simakov O."/>
            <person name="Marletaz F."/>
            <person name="Cho S.J."/>
            <person name="Edsinger-Gonzales E."/>
            <person name="Havlak P."/>
            <person name="Hellsten U."/>
            <person name="Kuo D.H."/>
            <person name="Larsson T."/>
            <person name="Lv J."/>
            <person name="Arendt D."/>
            <person name="Savage R."/>
            <person name="Osoegawa K."/>
            <person name="de Jong P."/>
            <person name="Grimwood J."/>
            <person name="Chapman J.A."/>
            <person name="Shapiro H."/>
            <person name="Aerts A."/>
            <person name="Otillar R.P."/>
            <person name="Terry A.Y."/>
            <person name="Boore J.L."/>
            <person name="Grigoriev I.V."/>
            <person name="Lindberg D.R."/>
            <person name="Seaver E.C."/>
            <person name="Weisblat D.A."/>
            <person name="Putnam N.H."/>
            <person name="Rokhsar D.S."/>
        </authorList>
    </citation>
    <scope>NUCLEOTIDE SEQUENCE</scope>
</reference>
<sequence length="384" mass="42769">MNGIGSNPRFSMCMDSAKGLYNGPGDNNCFMNSSVQILWHLDSFRCNFRQMSAHACTGSNCVFCSLKEILTSYQFSDQPILSSASLRHSLASTFKSERRFQLGAPCDASECYETILDRLHDHVTDSENESNCRAQHCISHQKLSMHINEMISCTCGACSKPLQFQQPVYYVSTTALLLALSCSTPTTSSSSSSSSPPTSSLSSPPSSSSPSLSSSSSSLKCFGVSRRLQILTKTPEVTCLGFVWDTHRPSADQLRGILKSIDVTIAPREVSCHDYDDENGDDDDAYYNLAGVISYHHGHYCTFIFHSKQHVWYQFDDGNVQMLDNQWETVVKKCLTNKYQPLLLFYTKPRDLCKSVSMVTAFKQTFFRSCDLSTSGWLIDLLIG</sequence>
<reference evidence="7" key="1">
    <citation type="submission" date="2012-12" db="EMBL/GenBank/DDBJ databases">
        <authorList>
            <person name="Hellsten U."/>
            <person name="Grimwood J."/>
            <person name="Chapman J.A."/>
            <person name="Shapiro H."/>
            <person name="Aerts A."/>
            <person name="Otillar R.P."/>
            <person name="Terry A.Y."/>
            <person name="Boore J.L."/>
            <person name="Simakov O."/>
            <person name="Marletaz F."/>
            <person name="Cho S.-J."/>
            <person name="Edsinger-Gonzales E."/>
            <person name="Havlak P."/>
            <person name="Kuo D.-H."/>
            <person name="Larsson T."/>
            <person name="Lv J."/>
            <person name="Arendt D."/>
            <person name="Savage R."/>
            <person name="Osoegawa K."/>
            <person name="de Jong P."/>
            <person name="Lindberg D.R."/>
            <person name="Seaver E.C."/>
            <person name="Weisblat D.A."/>
            <person name="Putnam N.H."/>
            <person name="Grigoriev I.V."/>
            <person name="Rokhsar D.S."/>
        </authorList>
    </citation>
    <scope>NUCLEOTIDE SEQUENCE</scope>
</reference>
<evidence type="ECO:0000256" key="2">
    <source>
        <dbReference type="ARBA" id="ARBA00022801"/>
    </source>
</evidence>
<dbReference type="RefSeq" id="XP_009013751.1">
    <property type="nucleotide sequence ID" value="XM_009015503.1"/>
</dbReference>
<dbReference type="PROSITE" id="PS50235">
    <property type="entry name" value="USP_3"/>
    <property type="match status" value="1"/>
</dbReference>
<dbReference type="OMA" id="KHYCTFA"/>
<dbReference type="Proteomes" id="UP000015101">
    <property type="component" value="Unassembled WGS sequence"/>
</dbReference>
<evidence type="ECO:0000313" key="6">
    <source>
        <dbReference type="EnsemblMetazoa" id="HelroP75478"/>
    </source>
</evidence>
<feature type="domain" description="USP" evidence="4">
    <location>
        <begin position="18"/>
        <end position="349"/>
    </location>
</feature>
<dbReference type="Pfam" id="PF00443">
    <property type="entry name" value="UCH"/>
    <property type="match status" value="1"/>
</dbReference>
<dbReference type="InterPro" id="IPR028889">
    <property type="entry name" value="USP"/>
</dbReference>
<dbReference type="Gene3D" id="3.90.70.10">
    <property type="entry name" value="Cysteine proteinases"/>
    <property type="match status" value="1"/>
</dbReference>
<organism evidence="6 7">
    <name type="scientific">Helobdella robusta</name>
    <name type="common">Californian leech</name>
    <dbReference type="NCBI Taxonomy" id="6412"/>
    <lineage>
        <taxon>Eukaryota</taxon>
        <taxon>Metazoa</taxon>
        <taxon>Spiralia</taxon>
        <taxon>Lophotrochozoa</taxon>
        <taxon>Annelida</taxon>
        <taxon>Clitellata</taxon>
        <taxon>Hirudinea</taxon>
        <taxon>Rhynchobdellida</taxon>
        <taxon>Glossiphoniidae</taxon>
        <taxon>Helobdella</taxon>
    </lineage>
</organism>
<feature type="region of interest" description="Disordered" evidence="3">
    <location>
        <begin position="187"/>
        <end position="218"/>
    </location>
</feature>
<dbReference type="InterPro" id="IPR001394">
    <property type="entry name" value="Peptidase_C19_UCH"/>
</dbReference>
<evidence type="ECO:0000313" key="7">
    <source>
        <dbReference type="Proteomes" id="UP000015101"/>
    </source>
</evidence>
<dbReference type="OrthoDB" id="205782at2759"/>
<dbReference type="PANTHER" id="PTHR22975">
    <property type="entry name" value="UBIQUITIN SPECIFIC PROTEINASE"/>
    <property type="match status" value="1"/>
</dbReference>
<name>T1G256_HELRO</name>
<dbReference type="PANTHER" id="PTHR22975:SF9">
    <property type="entry name" value="ECHINUS SPLICE FORM 3"/>
    <property type="match status" value="1"/>
</dbReference>
<protein>
    <recommendedName>
        <fullName evidence="4">USP domain-containing protein</fullName>
    </recommendedName>
</protein>
<keyword evidence="1" id="KW-0833">Ubl conjugation pathway</keyword>
<dbReference type="CDD" id="cd02257">
    <property type="entry name" value="Peptidase_C19"/>
    <property type="match status" value="1"/>
</dbReference>
<evidence type="ECO:0000256" key="1">
    <source>
        <dbReference type="ARBA" id="ARBA00022786"/>
    </source>
</evidence>
<dbReference type="EMBL" id="AMQM01003344">
    <property type="status" value="NOT_ANNOTATED_CDS"/>
    <property type="molecule type" value="Genomic_DNA"/>
</dbReference>
<dbReference type="InterPro" id="IPR038765">
    <property type="entry name" value="Papain-like_cys_pep_sf"/>
</dbReference>
<dbReference type="GeneID" id="20215154"/>
<dbReference type="InterPro" id="IPR052398">
    <property type="entry name" value="Ubiquitin_hydrolase_53/54"/>
</dbReference>